<dbReference type="eggNOG" id="ENOG5032XS2">
    <property type="taxonomic scope" value="Bacteria"/>
</dbReference>
<name>H2BQY9_GILLR</name>
<gene>
    <name evidence="1" type="ORF">Gilli_0150</name>
</gene>
<dbReference type="OrthoDB" id="1441751at2"/>
<evidence type="ECO:0000313" key="2">
    <source>
        <dbReference type="Proteomes" id="UP000003844"/>
    </source>
</evidence>
<accession>H2BQY9</accession>
<reference evidence="2" key="1">
    <citation type="journal article" date="2012" name="Stand. Genomic Sci.">
        <title>Genome sequence of the Antarctic rhodopsins-containing flavobacterium Gillisia limnaea type strain (R-8282(T)).</title>
        <authorList>
            <person name="Riedel T."/>
            <person name="Held B."/>
            <person name="Nolan M."/>
            <person name="Lucas S."/>
            <person name="Lapidus A."/>
            <person name="Tice H."/>
            <person name="Del Rio T.G."/>
            <person name="Cheng J.F."/>
            <person name="Han C."/>
            <person name="Tapia R."/>
            <person name="Goodwin L.A."/>
            <person name="Pitluck S."/>
            <person name="Liolios K."/>
            <person name="Mavromatis K."/>
            <person name="Pagani I."/>
            <person name="Ivanova N."/>
            <person name="Mikhailova N."/>
            <person name="Pati A."/>
            <person name="Chen A."/>
            <person name="Palaniappan K."/>
            <person name="Land M."/>
            <person name="Rohde M."/>
            <person name="Tindall B.J."/>
            <person name="Detter J.C."/>
            <person name="Goker M."/>
            <person name="Bristow J."/>
            <person name="Eisen J.A."/>
            <person name="Markowitz V."/>
            <person name="Hugenholtz P."/>
            <person name="Kyrpides N.C."/>
            <person name="Klenk H.P."/>
            <person name="Woyke T."/>
        </authorList>
    </citation>
    <scope>NUCLEOTIDE SEQUENCE [LARGE SCALE GENOMIC DNA]</scope>
    <source>
        <strain evidence="2">DSM 15749 / LMG 21470 / R-8282</strain>
    </source>
</reference>
<dbReference type="AlphaFoldDB" id="H2BQY9"/>
<organism evidence="1 2">
    <name type="scientific">Gillisia limnaea (strain DSM 15749 / LMG 21470 / R-8282)</name>
    <dbReference type="NCBI Taxonomy" id="865937"/>
    <lineage>
        <taxon>Bacteria</taxon>
        <taxon>Pseudomonadati</taxon>
        <taxon>Bacteroidota</taxon>
        <taxon>Flavobacteriia</taxon>
        <taxon>Flavobacteriales</taxon>
        <taxon>Flavobacteriaceae</taxon>
        <taxon>Gillisia</taxon>
    </lineage>
</organism>
<proteinExistence type="predicted"/>
<protein>
    <submittedName>
        <fullName evidence="1">Secreted protein</fullName>
    </submittedName>
</protein>
<dbReference type="RefSeq" id="WP_006987200.1">
    <property type="nucleotide sequence ID" value="NZ_JH594605.1"/>
</dbReference>
<dbReference type="HOGENOM" id="CLU_2023444_0_0_10"/>
<evidence type="ECO:0000313" key="1">
    <source>
        <dbReference type="EMBL" id="EHQ04308.1"/>
    </source>
</evidence>
<dbReference type="STRING" id="865937.Gilli_0150"/>
<sequence length="128" mass="14913">MKLKDRILLLGLSCILVGGFVYSQIYIHNRNRKELLDIAREIAFNWKEKLGLNPEQTSELVEIIIKFTIFKNEIINSDNPESEKIAKLQKIQSREHKNLLKILSESQFENYIGINKKIPNKIMDSQSV</sequence>
<keyword evidence="2" id="KW-1185">Reference proteome</keyword>
<dbReference type="Proteomes" id="UP000003844">
    <property type="component" value="Unassembled WGS sequence"/>
</dbReference>
<dbReference type="EMBL" id="JH594605">
    <property type="protein sequence ID" value="EHQ04308.1"/>
    <property type="molecule type" value="Genomic_DNA"/>
</dbReference>